<sequence>MEITKTLRSKLEAELKDGRTQKEVNKQPIKKEEIFASVRPETRFKRRLPANGADGSPDDTLNISFSPEDMTLKPPTRTPLVSFTGHGRWPLGTINLLLTLLNDDGKEMVTRIIEFSVVKHKSTDDMILGRPDLFRLQAIPSAIHGTVKFRTTNKMDLILNYITCGSVIIYQVRKDSHHLSFNWTETWSHAI</sequence>
<organism evidence="1 2">
    <name type="scientific">Lactuca sativa</name>
    <name type="common">Garden lettuce</name>
    <dbReference type="NCBI Taxonomy" id="4236"/>
    <lineage>
        <taxon>Eukaryota</taxon>
        <taxon>Viridiplantae</taxon>
        <taxon>Streptophyta</taxon>
        <taxon>Embryophyta</taxon>
        <taxon>Tracheophyta</taxon>
        <taxon>Spermatophyta</taxon>
        <taxon>Magnoliopsida</taxon>
        <taxon>eudicotyledons</taxon>
        <taxon>Gunneridae</taxon>
        <taxon>Pentapetalae</taxon>
        <taxon>asterids</taxon>
        <taxon>campanulids</taxon>
        <taxon>Asterales</taxon>
        <taxon>Asteraceae</taxon>
        <taxon>Cichorioideae</taxon>
        <taxon>Cichorieae</taxon>
        <taxon>Lactucinae</taxon>
        <taxon>Lactuca</taxon>
    </lineage>
</organism>
<accession>A0A9R1XIM4</accession>
<reference evidence="1 2" key="1">
    <citation type="journal article" date="2017" name="Nat. Commun.">
        <title>Genome assembly with in vitro proximity ligation data and whole-genome triplication in lettuce.</title>
        <authorList>
            <person name="Reyes-Chin-Wo S."/>
            <person name="Wang Z."/>
            <person name="Yang X."/>
            <person name="Kozik A."/>
            <person name="Arikit S."/>
            <person name="Song C."/>
            <person name="Xia L."/>
            <person name="Froenicke L."/>
            <person name="Lavelle D.O."/>
            <person name="Truco M.J."/>
            <person name="Xia R."/>
            <person name="Zhu S."/>
            <person name="Xu C."/>
            <person name="Xu H."/>
            <person name="Xu X."/>
            <person name="Cox K."/>
            <person name="Korf I."/>
            <person name="Meyers B.C."/>
            <person name="Michelmore R.W."/>
        </authorList>
    </citation>
    <scope>NUCLEOTIDE SEQUENCE [LARGE SCALE GENOMIC DNA]</scope>
    <source>
        <strain evidence="2">cv. Salinas</strain>
        <tissue evidence="1">Seedlings</tissue>
    </source>
</reference>
<name>A0A9R1XIM4_LACSA</name>
<proteinExistence type="predicted"/>
<evidence type="ECO:0000313" key="2">
    <source>
        <dbReference type="Proteomes" id="UP000235145"/>
    </source>
</evidence>
<protein>
    <submittedName>
        <fullName evidence="1">Uncharacterized protein</fullName>
    </submittedName>
</protein>
<gene>
    <name evidence="1" type="ORF">LSAT_V11C300130170</name>
</gene>
<dbReference type="EMBL" id="NBSK02000003">
    <property type="protein sequence ID" value="KAJ0216055.1"/>
    <property type="molecule type" value="Genomic_DNA"/>
</dbReference>
<comment type="caution">
    <text evidence="1">The sequence shown here is derived from an EMBL/GenBank/DDBJ whole genome shotgun (WGS) entry which is preliminary data.</text>
</comment>
<keyword evidence="2" id="KW-1185">Reference proteome</keyword>
<dbReference type="Proteomes" id="UP000235145">
    <property type="component" value="Unassembled WGS sequence"/>
</dbReference>
<dbReference type="AlphaFoldDB" id="A0A9R1XIM4"/>
<evidence type="ECO:0000313" key="1">
    <source>
        <dbReference type="EMBL" id="KAJ0216055.1"/>
    </source>
</evidence>